<keyword evidence="3" id="KW-1185">Reference proteome</keyword>
<dbReference type="EMBL" id="KE346101">
    <property type="protein sequence ID" value="EXC26219.1"/>
    <property type="molecule type" value="Genomic_DNA"/>
</dbReference>
<dbReference type="AlphaFoldDB" id="W9S529"/>
<name>W9S529_9ROSA</name>
<reference evidence="3" key="1">
    <citation type="submission" date="2013-01" db="EMBL/GenBank/DDBJ databases">
        <title>Draft Genome Sequence of a Mulberry Tree, Morus notabilis C.K. Schneid.</title>
        <authorList>
            <person name="He N."/>
            <person name="Zhao S."/>
        </authorList>
    </citation>
    <scope>NUCLEOTIDE SEQUENCE</scope>
</reference>
<protein>
    <submittedName>
        <fullName evidence="2">Uncharacterized protein</fullName>
    </submittedName>
</protein>
<evidence type="ECO:0000313" key="3">
    <source>
        <dbReference type="Proteomes" id="UP000030645"/>
    </source>
</evidence>
<evidence type="ECO:0000313" key="2">
    <source>
        <dbReference type="EMBL" id="EXC26219.1"/>
    </source>
</evidence>
<accession>W9S529</accession>
<sequence>MKISFGNMNLEVNIFHIQKHPRDDDERHQTFMLDTLVEEGVLPQSNSEDLKNLLQNSESKSSDPCKVANSSAIFKESQDRGTKFGSPCFQELPTEGEKQKSSTEEAPKVKLAQPPEGLKHAFLGDEDTFPIIISSKLDPLQEQRLIDMLKECNSRIKVKMKAVHDEQIRKKNYFERVNQVEEIILDDPVYQPLRIISRSSCCAHKWKAHRPGVFFLYISIIFDIEDTV</sequence>
<dbReference type="eggNOG" id="ENOG502SXKI">
    <property type="taxonomic scope" value="Eukaryota"/>
</dbReference>
<feature type="region of interest" description="Disordered" evidence="1">
    <location>
        <begin position="76"/>
        <end position="113"/>
    </location>
</feature>
<organism evidence="2 3">
    <name type="scientific">Morus notabilis</name>
    <dbReference type="NCBI Taxonomy" id="981085"/>
    <lineage>
        <taxon>Eukaryota</taxon>
        <taxon>Viridiplantae</taxon>
        <taxon>Streptophyta</taxon>
        <taxon>Embryophyta</taxon>
        <taxon>Tracheophyta</taxon>
        <taxon>Spermatophyta</taxon>
        <taxon>Magnoliopsida</taxon>
        <taxon>eudicotyledons</taxon>
        <taxon>Gunneridae</taxon>
        <taxon>Pentapetalae</taxon>
        <taxon>rosids</taxon>
        <taxon>fabids</taxon>
        <taxon>Rosales</taxon>
        <taxon>Moraceae</taxon>
        <taxon>Moreae</taxon>
        <taxon>Morus</taxon>
    </lineage>
</organism>
<feature type="compositionally biased region" description="Basic and acidic residues" evidence="1">
    <location>
        <begin position="95"/>
        <end position="108"/>
    </location>
</feature>
<dbReference type="Proteomes" id="UP000030645">
    <property type="component" value="Unassembled WGS sequence"/>
</dbReference>
<proteinExistence type="predicted"/>
<gene>
    <name evidence="2" type="ORF">L484_022787</name>
</gene>
<evidence type="ECO:0000256" key="1">
    <source>
        <dbReference type="SAM" id="MobiDB-lite"/>
    </source>
</evidence>